<dbReference type="Proteomes" id="UP001327027">
    <property type="component" value="Unassembled WGS sequence"/>
</dbReference>
<keyword evidence="2" id="KW-1185">Reference proteome</keyword>
<organism evidence="1 2">
    <name type="scientific">Aquimarina gracilis</name>
    <dbReference type="NCBI Taxonomy" id="874422"/>
    <lineage>
        <taxon>Bacteria</taxon>
        <taxon>Pseudomonadati</taxon>
        <taxon>Bacteroidota</taxon>
        <taxon>Flavobacteriia</taxon>
        <taxon>Flavobacteriales</taxon>
        <taxon>Flavobacteriaceae</taxon>
        <taxon>Aquimarina</taxon>
    </lineage>
</organism>
<protein>
    <submittedName>
        <fullName evidence="1">DUF1572 family protein</fullName>
    </submittedName>
</protein>
<dbReference type="InterPro" id="IPR034660">
    <property type="entry name" value="DinB/YfiT-like"/>
</dbReference>
<gene>
    <name evidence="1" type="ORF">U6A24_14135</name>
</gene>
<proteinExistence type="predicted"/>
<comment type="caution">
    <text evidence="1">The sequence shown here is derived from an EMBL/GenBank/DDBJ whole genome shotgun (WGS) entry which is preliminary data.</text>
</comment>
<dbReference type="Pfam" id="PF07609">
    <property type="entry name" value="DUF1572"/>
    <property type="match status" value="1"/>
</dbReference>
<accession>A0ABU5ZXJ8</accession>
<dbReference type="SUPFAM" id="SSF109854">
    <property type="entry name" value="DinB/YfiT-like putative metalloenzymes"/>
    <property type="match status" value="1"/>
</dbReference>
<sequence>MTEEIANEFKEQIIYRLDESTRMVTLSLDQLLENDIWKRPNQSSNSVGNLIVHLCGNITQYAISSLGENEDKRKRDEEFAVDDALSKTELLNKLKLTVEKAKKIIKKISVEELMRKREVQGFRFSGIGIAIHITEHYSYHTGQIAFWTKQLKDKKSLGFYDGIDLNIKNENK</sequence>
<dbReference type="EMBL" id="JAYKLX010000006">
    <property type="protein sequence ID" value="MEB3346613.1"/>
    <property type="molecule type" value="Genomic_DNA"/>
</dbReference>
<dbReference type="InterPro" id="IPR011466">
    <property type="entry name" value="DUF1572"/>
</dbReference>
<evidence type="ECO:0000313" key="1">
    <source>
        <dbReference type="EMBL" id="MEB3346613.1"/>
    </source>
</evidence>
<evidence type="ECO:0000313" key="2">
    <source>
        <dbReference type="Proteomes" id="UP001327027"/>
    </source>
</evidence>
<dbReference type="RefSeq" id="WP_324180641.1">
    <property type="nucleotide sequence ID" value="NZ_BAABAW010000006.1"/>
</dbReference>
<reference evidence="1 2" key="1">
    <citation type="journal article" date="2013" name="Int. J. Syst. Evol. Microbiol.">
        <title>Aquimarina gracilis sp. nov., isolated from the gut microflora of a mussel, Mytilus coruscus, and emended description of Aquimarina spongiae.</title>
        <authorList>
            <person name="Park S.C."/>
            <person name="Choe H.N."/>
            <person name="Baik K.S."/>
            <person name="Seong C.N."/>
        </authorList>
    </citation>
    <scope>NUCLEOTIDE SEQUENCE [LARGE SCALE GENOMIC DNA]</scope>
    <source>
        <strain evidence="1 2">PSC32</strain>
    </source>
</reference>
<dbReference type="Gene3D" id="1.20.120.450">
    <property type="entry name" value="dinb family like domain"/>
    <property type="match status" value="1"/>
</dbReference>
<name>A0ABU5ZXJ8_9FLAO</name>